<proteinExistence type="predicted"/>
<accession>A0A0D8BJY3</accession>
<reference evidence="2" key="1">
    <citation type="submission" date="2015-02" db="EMBL/GenBank/DDBJ databases">
        <title>Draft Genome of Frankia sp. CpI1-S.</title>
        <authorList>
            <person name="Oshone R.T."/>
            <person name="Ngom M."/>
            <person name="Ghodhbane-Gtari F."/>
            <person name="Gtari M."/>
            <person name="Morris K."/>
            <person name="Thomas K."/>
            <person name="Sen A."/>
            <person name="Tisa L.S."/>
        </authorList>
    </citation>
    <scope>NUCLEOTIDE SEQUENCE [LARGE SCALE GENOMIC DNA]</scope>
    <source>
        <strain evidence="2">CpI1-S</strain>
    </source>
</reference>
<dbReference type="Proteomes" id="UP000032545">
    <property type="component" value="Unassembled WGS sequence"/>
</dbReference>
<comment type="caution">
    <text evidence="1">The sequence shown here is derived from an EMBL/GenBank/DDBJ whole genome shotgun (WGS) entry which is preliminary data.</text>
</comment>
<protein>
    <submittedName>
        <fullName evidence="1">Uncharacterized protein</fullName>
    </submittedName>
</protein>
<dbReference type="EMBL" id="JYFN01000006">
    <property type="protein sequence ID" value="KJE24446.1"/>
    <property type="molecule type" value="Genomic_DNA"/>
</dbReference>
<dbReference type="Pfam" id="PF19760">
    <property type="entry name" value="DUF6247"/>
    <property type="match status" value="1"/>
</dbReference>
<dbReference type="AlphaFoldDB" id="A0A0D8BJY3"/>
<keyword evidence="2" id="KW-1185">Reference proteome</keyword>
<organism evidence="1 2">
    <name type="scientific">Frankia torreyi</name>
    <dbReference type="NCBI Taxonomy" id="1856"/>
    <lineage>
        <taxon>Bacteria</taxon>
        <taxon>Bacillati</taxon>
        <taxon>Actinomycetota</taxon>
        <taxon>Actinomycetes</taxon>
        <taxon>Frankiales</taxon>
        <taxon>Frankiaceae</taxon>
        <taxon>Frankia</taxon>
    </lineage>
</organism>
<dbReference type="InterPro" id="IPR046214">
    <property type="entry name" value="DUF6247"/>
</dbReference>
<name>A0A0D8BJY3_9ACTN</name>
<reference evidence="1 2" key="2">
    <citation type="journal article" date="2016" name="Genome Announc.">
        <title>Permanent Draft Genome Sequences for Two Variants of Frankia sp. Strain CpI1, the First Frankia Strain Isolated from Root Nodules of Comptonia peregrina.</title>
        <authorList>
            <person name="Oshone R."/>
            <person name="Hurst S.G.IV."/>
            <person name="Abebe-Akele F."/>
            <person name="Simpson S."/>
            <person name="Morris K."/>
            <person name="Thomas W.K."/>
            <person name="Tisa L.S."/>
        </authorList>
    </citation>
    <scope>NUCLEOTIDE SEQUENCE [LARGE SCALE GENOMIC DNA]</scope>
    <source>
        <strain evidence="2">CpI1-S</strain>
    </source>
</reference>
<sequence length="109" mass="11971">MTADVTIPSYGVRNRVERTGPAIRAALDPEQRAEFEADFHAAAVETDDTLDLAPLHRVIDRWWPQAVLCANPEIQAGIDADRRRIAAGDPTVIGEVWYPPGHPQAPHVA</sequence>
<dbReference type="OrthoDB" id="3217671at2"/>
<evidence type="ECO:0000313" key="1">
    <source>
        <dbReference type="EMBL" id="KJE24446.1"/>
    </source>
</evidence>
<evidence type="ECO:0000313" key="2">
    <source>
        <dbReference type="Proteomes" id="UP000032545"/>
    </source>
</evidence>
<gene>
    <name evidence="1" type="ORF">FF36_01176</name>
</gene>
<dbReference type="PATRIC" id="fig|1502723.3.peg.4958"/>
<dbReference type="RefSeq" id="WP_044883921.1">
    <property type="nucleotide sequence ID" value="NZ_JYFN01000006.1"/>
</dbReference>